<dbReference type="GeneID" id="93582466"/>
<feature type="region of interest" description="Disordered" evidence="1">
    <location>
        <begin position="1"/>
        <end position="106"/>
    </location>
</feature>
<dbReference type="OrthoDB" id="5420391at2759"/>
<evidence type="ECO:0000313" key="2">
    <source>
        <dbReference type="EMBL" id="RVD89135.1"/>
    </source>
</evidence>
<sequence>MSRDLFGEFGSFQTSTSNPTSDNAFPPPSSRGNSNDLLGPFGPSASTSEAIIPGDVFDPNRTTTLFSNSPHRDPIDEDDDFGDFAVEPLPSSDPTGGDDDFGAFISTPRVPTPPPTFSLSSTMTNGNYLHPPYPPPPLHQLLPVLTTQLLSPLPFLMRLKPLSYPAKQRLLASPKVKSFFMAIVLLSHVVGRLIASKKVRGRRSYKGKIIEGNKKNEGMKDEREVSECVREYNEVVGSLRAVVRGMGVAVVELDTDMAVSSNTNMNNSKGKKKVGEFCWLCGLSPIDRVVKLKEDEVIGSGKDIDGKERWMGGWGHRGCRNWWGGCNSQFKT</sequence>
<gene>
    <name evidence="2" type="ORF">DFL_000155</name>
</gene>
<organism evidence="2 3">
    <name type="scientific">Arthrobotrys flagrans</name>
    <name type="common">Nematode-trapping fungus</name>
    <name type="synonym">Trichothecium flagrans</name>
    <dbReference type="NCBI Taxonomy" id="97331"/>
    <lineage>
        <taxon>Eukaryota</taxon>
        <taxon>Fungi</taxon>
        <taxon>Dikarya</taxon>
        <taxon>Ascomycota</taxon>
        <taxon>Pezizomycotina</taxon>
        <taxon>Orbiliomycetes</taxon>
        <taxon>Orbiliales</taxon>
        <taxon>Orbiliaceae</taxon>
        <taxon>Arthrobotrys</taxon>
    </lineage>
</organism>
<dbReference type="AlphaFoldDB" id="A0A437ACX9"/>
<protein>
    <submittedName>
        <fullName evidence="2">Uncharacterized protein</fullName>
    </submittedName>
</protein>
<evidence type="ECO:0000256" key="1">
    <source>
        <dbReference type="SAM" id="MobiDB-lite"/>
    </source>
</evidence>
<dbReference type="RefSeq" id="XP_067494679.1">
    <property type="nucleotide sequence ID" value="XM_067630184.1"/>
</dbReference>
<reference evidence="2 3" key="1">
    <citation type="submission" date="2019-01" db="EMBL/GenBank/DDBJ databases">
        <title>Intercellular communication is required for trap formation in the nematode-trapping fungus Duddingtonia flagrans.</title>
        <authorList>
            <person name="Youssar L."/>
            <person name="Wernet V."/>
            <person name="Hensel N."/>
            <person name="Hildebrandt H.-G."/>
            <person name="Fischer R."/>
        </authorList>
    </citation>
    <scope>NUCLEOTIDE SEQUENCE [LARGE SCALE GENOMIC DNA]</scope>
    <source>
        <strain evidence="2 3">CBS H-5679</strain>
    </source>
</reference>
<dbReference type="PANTHER" id="PTHR42084">
    <property type="entry name" value="YALI0E26631P"/>
    <property type="match status" value="1"/>
</dbReference>
<dbReference type="Proteomes" id="UP000283090">
    <property type="component" value="Unassembled WGS sequence"/>
</dbReference>
<dbReference type="PANTHER" id="PTHR42084:SF1">
    <property type="entry name" value="SERINE_THREONINE-PROTEIN KINASE PPK6"/>
    <property type="match status" value="1"/>
</dbReference>
<keyword evidence="3" id="KW-1185">Reference proteome</keyword>
<dbReference type="VEuPathDB" id="FungiDB:DFL_000155"/>
<proteinExistence type="predicted"/>
<feature type="compositionally biased region" description="Polar residues" evidence="1">
    <location>
        <begin position="11"/>
        <end position="23"/>
    </location>
</feature>
<dbReference type="STRING" id="97331.A0A437ACX9"/>
<dbReference type="EMBL" id="SAEB01000001">
    <property type="protein sequence ID" value="RVD89135.1"/>
    <property type="molecule type" value="Genomic_DNA"/>
</dbReference>
<evidence type="ECO:0000313" key="3">
    <source>
        <dbReference type="Proteomes" id="UP000283090"/>
    </source>
</evidence>
<feature type="compositionally biased region" description="Polar residues" evidence="1">
    <location>
        <begin position="60"/>
        <end position="69"/>
    </location>
</feature>
<accession>A0A437ACX9</accession>
<comment type="caution">
    <text evidence="2">The sequence shown here is derived from an EMBL/GenBank/DDBJ whole genome shotgun (WGS) entry which is preliminary data.</text>
</comment>
<name>A0A437ACX9_ARTFL</name>